<dbReference type="RefSeq" id="WP_281401102.1">
    <property type="nucleotide sequence ID" value="NZ_JACHBU010000004.1"/>
</dbReference>
<accession>A0A7X0MT99</accession>
<keyword evidence="1" id="KW-0812">Transmembrane</keyword>
<evidence type="ECO:0000313" key="3">
    <source>
        <dbReference type="Proteomes" id="UP000585437"/>
    </source>
</evidence>
<evidence type="ECO:0000313" key="2">
    <source>
        <dbReference type="EMBL" id="MBB6509015.1"/>
    </source>
</evidence>
<feature type="transmembrane region" description="Helical" evidence="1">
    <location>
        <begin position="6"/>
        <end position="25"/>
    </location>
</feature>
<organism evidence="2 3">
    <name type="scientific">Rhizobium soli</name>
    <dbReference type="NCBI Taxonomy" id="424798"/>
    <lineage>
        <taxon>Bacteria</taxon>
        <taxon>Pseudomonadati</taxon>
        <taxon>Pseudomonadota</taxon>
        <taxon>Alphaproteobacteria</taxon>
        <taxon>Hyphomicrobiales</taxon>
        <taxon>Rhizobiaceae</taxon>
        <taxon>Rhizobium/Agrobacterium group</taxon>
        <taxon>Rhizobium</taxon>
    </lineage>
</organism>
<name>A0A7X0MT99_9HYPH</name>
<keyword evidence="1" id="KW-1133">Transmembrane helix</keyword>
<dbReference type="AlphaFoldDB" id="A0A7X0MT99"/>
<evidence type="ECO:0000256" key="1">
    <source>
        <dbReference type="SAM" id="Phobius"/>
    </source>
</evidence>
<reference evidence="2 3" key="1">
    <citation type="submission" date="2020-08" db="EMBL/GenBank/DDBJ databases">
        <title>The Agave Microbiome: Exploring the role of microbial communities in plant adaptations to desert environments.</title>
        <authorList>
            <person name="Partida-Martinez L.P."/>
        </authorList>
    </citation>
    <scope>NUCLEOTIDE SEQUENCE [LARGE SCALE GENOMIC DNA]</scope>
    <source>
        <strain evidence="2 3">AS3.12</strain>
    </source>
</reference>
<dbReference type="Proteomes" id="UP000585437">
    <property type="component" value="Unassembled WGS sequence"/>
</dbReference>
<gene>
    <name evidence="2" type="ORF">F4695_002372</name>
</gene>
<protein>
    <submittedName>
        <fullName evidence="2">Uncharacterized protein</fullName>
    </submittedName>
</protein>
<keyword evidence="1" id="KW-0472">Membrane</keyword>
<comment type="caution">
    <text evidence="2">The sequence shown here is derived from an EMBL/GenBank/DDBJ whole genome shotgun (WGS) entry which is preliminary data.</text>
</comment>
<keyword evidence="3" id="KW-1185">Reference proteome</keyword>
<proteinExistence type="predicted"/>
<sequence length="43" mass="5049">MTAELAMVFLMSGIRLSLVVAFIFWQQHRDLTPLAKSREREKK</sequence>
<dbReference type="EMBL" id="JACHBU010000004">
    <property type="protein sequence ID" value="MBB6509015.1"/>
    <property type="molecule type" value="Genomic_DNA"/>
</dbReference>